<feature type="domain" description="Ketoreductase" evidence="13">
    <location>
        <begin position="74"/>
        <end position="267"/>
    </location>
</feature>
<evidence type="ECO:0000256" key="4">
    <source>
        <dbReference type="ARBA" id="ARBA00022824"/>
    </source>
</evidence>
<evidence type="ECO:0000256" key="6">
    <source>
        <dbReference type="ARBA" id="ARBA00022919"/>
    </source>
</evidence>
<comment type="pathway">
    <text evidence="2">Lipid metabolism; sphingolipid metabolism.</text>
</comment>
<gene>
    <name evidence="14" type="ORF">QBC35DRAFT_534398</name>
</gene>
<keyword evidence="15" id="KW-1185">Reference proteome</keyword>
<dbReference type="Proteomes" id="UP001302126">
    <property type="component" value="Unassembled WGS sequence"/>
</dbReference>
<dbReference type="PANTHER" id="PTHR43550:SF3">
    <property type="entry name" value="3-KETODIHYDROSPHINGOSINE REDUCTASE"/>
    <property type="match status" value="1"/>
</dbReference>
<dbReference type="EC" id="1.1.1.102" evidence="9"/>
<evidence type="ECO:0000256" key="5">
    <source>
        <dbReference type="ARBA" id="ARBA00022857"/>
    </source>
</evidence>
<accession>A0AAN6WN87</accession>
<evidence type="ECO:0000256" key="8">
    <source>
        <dbReference type="ARBA" id="ARBA00023098"/>
    </source>
</evidence>
<keyword evidence="4" id="KW-0256">Endoplasmic reticulum</keyword>
<dbReference type="SUPFAM" id="SSF51735">
    <property type="entry name" value="NAD(P)-binding Rossmann-fold domains"/>
    <property type="match status" value="1"/>
</dbReference>
<proteinExistence type="predicted"/>
<dbReference type="Pfam" id="PF00106">
    <property type="entry name" value="adh_short"/>
    <property type="match status" value="1"/>
</dbReference>
<evidence type="ECO:0000256" key="9">
    <source>
        <dbReference type="ARBA" id="ARBA00026112"/>
    </source>
</evidence>
<reference evidence="14" key="2">
    <citation type="submission" date="2023-05" db="EMBL/GenBank/DDBJ databases">
        <authorList>
            <consortium name="Lawrence Berkeley National Laboratory"/>
            <person name="Steindorff A."/>
            <person name="Hensen N."/>
            <person name="Bonometti L."/>
            <person name="Westerberg I."/>
            <person name="Brannstrom I.O."/>
            <person name="Guillou S."/>
            <person name="Cros-Aarteil S."/>
            <person name="Calhoun S."/>
            <person name="Haridas S."/>
            <person name="Kuo A."/>
            <person name="Mondo S."/>
            <person name="Pangilinan J."/>
            <person name="Riley R."/>
            <person name="Labutti K."/>
            <person name="Andreopoulos B."/>
            <person name="Lipzen A."/>
            <person name="Chen C."/>
            <person name="Yanf M."/>
            <person name="Daum C."/>
            <person name="Ng V."/>
            <person name="Clum A."/>
            <person name="Ohm R."/>
            <person name="Martin F."/>
            <person name="Silar P."/>
            <person name="Natvig D."/>
            <person name="Lalanne C."/>
            <person name="Gautier V."/>
            <person name="Ament-Velasquez S.L."/>
            <person name="Kruys A."/>
            <person name="Hutchinson M.I."/>
            <person name="Powell A.J."/>
            <person name="Barry K."/>
            <person name="Miller A.N."/>
            <person name="Grigoriev I.V."/>
            <person name="Debuchy R."/>
            <person name="Gladieux P."/>
            <person name="Thoren M.H."/>
            <person name="Johannesson H."/>
        </authorList>
    </citation>
    <scope>NUCLEOTIDE SEQUENCE</scope>
    <source>
        <strain evidence="14">PSN309</strain>
    </source>
</reference>
<dbReference type="PRINTS" id="PR00081">
    <property type="entry name" value="GDHRDH"/>
</dbReference>
<evidence type="ECO:0000256" key="2">
    <source>
        <dbReference type="ARBA" id="ARBA00004760"/>
    </source>
</evidence>
<dbReference type="GO" id="GO:0047560">
    <property type="term" value="F:3-dehydrosphinganine reductase activity"/>
    <property type="evidence" value="ECO:0007669"/>
    <property type="project" value="UniProtKB-EC"/>
</dbReference>
<dbReference type="InterPro" id="IPR045022">
    <property type="entry name" value="KDSR-like"/>
</dbReference>
<evidence type="ECO:0000313" key="14">
    <source>
        <dbReference type="EMBL" id="KAK4185179.1"/>
    </source>
</evidence>
<dbReference type="CDD" id="cd08939">
    <property type="entry name" value="KDSR-like_SDR_c"/>
    <property type="match status" value="1"/>
</dbReference>
<keyword evidence="12" id="KW-1133">Transmembrane helix</keyword>
<dbReference type="InterPro" id="IPR036291">
    <property type="entry name" value="NAD(P)-bd_dom_sf"/>
</dbReference>
<dbReference type="Gene3D" id="3.40.50.720">
    <property type="entry name" value="NAD(P)-binding Rossmann-like Domain"/>
    <property type="match status" value="1"/>
</dbReference>
<keyword evidence="12" id="KW-0812">Transmembrane</keyword>
<evidence type="ECO:0000259" key="13">
    <source>
        <dbReference type="SMART" id="SM00822"/>
    </source>
</evidence>
<evidence type="ECO:0000256" key="11">
    <source>
        <dbReference type="ARBA" id="ARBA00048930"/>
    </source>
</evidence>
<evidence type="ECO:0000313" key="15">
    <source>
        <dbReference type="Proteomes" id="UP001302126"/>
    </source>
</evidence>
<dbReference type="AlphaFoldDB" id="A0AAN6WN87"/>
<feature type="transmembrane region" description="Helical" evidence="12">
    <location>
        <begin position="348"/>
        <end position="368"/>
    </location>
</feature>
<evidence type="ECO:0000256" key="3">
    <source>
        <dbReference type="ARBA" id="ARBA00004991"/>
    </source>
</evidence>
<keyword evidence="7" id="KW-0560">Oxidoreductase</keyword>
<comment type="subcellular location">
    <subcellularLocation>
        <location evidence="1">Endoplasmic reticulum</location>
    </subcellularLocation>
</comment>
<evidence type="ECO:0000256" key="12">
    <source>
        <dbReference type="SAM" id="Phobius"/>
    </source>
</evidence>
<name>A0AAN6WN87_9PEZI</name>
<dbReference type="PANTHER" id="PTHR43550">
    <property type="entry name" value="3-KETODIHYDROSPHINGOSINE REDUCTASE"/>
    <property type="match status" value="1"/>
</dbReference>
<dbReference type="GO" id="GO:0030148">
    <property type="term" value="P:sphingolipid biosynthetic process"/>
    <property type="evidence" value="ECO:0007669"/>
    <property type="project" value="InterPro"/>
</dbReference>
<dbReference type="GO" id="GO:0006666">
    <property type="term" value="P:3-keto-sphinganine metabolic process"/>
    <property type="evidence" value="ECO:0007669"/>
    <property type="project" value="InterPro"/>
</dbReference>
<comment type="pathway">
    <text evidence="3">Sphingolipid metabolism.</text>
</comment>
<keyword evidence="6" id="KW-0746">Sphingolipid metabolism</keyword>
<dbReference type="EMBL" id="MU864459">
    <property type="protein sequence ID" value="KAK4185179.1"/>
    <property type="molecule type" value="Genomic_DNA"/>
</dbReference>
<comment type="catalytic activity">
    <reaction evidence="11">
        <text>sphinganine + NADP(+) = 3-oxosphinganine + NADPH + H(+)</text>
        <dbReference type="Rhea" id="RHEA:22640"/>
        <dbReference type="ChEBI" id="CHEBI:15378"/>
        <dbReference type="ChEBI" id="CHEBI:57783"/>
        <dbReference type="ChEBI" id="CHEBI:57817"/>
        <dbReference type="ChEBI" id="CHEBI:58299"/>
        <dbReference type="ChEBI" id="CHEBI:58349"/>
        <dbReference type="EC" id="1.1.1.102"/>
    </reaction>
    <physiologicalReaction direction="right-to-left" evidence="11">
        <dbReference type="Rhea" id="RHEA:22642"/>
    </physiologicalReaction>
</comment>
<dbReference type="SMART" id="SM00822">
    <property type="entry name" value="PKS_KR"/>
    <property type="match status" value="1"/>
</dbReference>
<keyword evidence="8" id="KW-0443">Lipid metabolism</keyword>
<organism evidence="14 15">
    <name type="scientific">Podospora australis</name>
    <dbReference type="NCBI Taxonomy" id="1536484"/>
    <lineage>
        <taxon>Eukaryota</taxon>
        <taxon>Fungi</taxon>
        <taxon>Dikarya</taxon>
        <taxon>Ascomycota</taxon>
        <taxon>Pezizomycotina</taxon>
        <taxon>Sordariomycetes</taxon>
        <taxon>Sordariomycetidae</taxon>
        <taxon>Sordariales</taxon>
        <taxon>Podosporaceae</taxon>
        <taxon>Podospora</taxon>
    </lineage>
</organism>
<comment type="caution">
    <text evidence="14">The sequence shown here is derived from an EMBL/GenBank/DDBJ whole genome shotgun (WGS) entry which is preliminary data.</text>
</comment>
<sequence length="397" mass="43413">MEVDEEGVKTGDRCSRLYYLVKLFRPSNPYSSLRTCCFRCPGLAKPKPKRQRFEYAGAQSTQVGDHWGIPGVCRVVLITGGSRGMGLEVARQLAGRNAYIVIVARDAKRLEEALVCIKEKAVGRRFQRFHAINADLTDPNAAQRVMREVVEWNGGKPPDVVWCCAGSAHPTLFADTPAEEFKAQMESNYLSAAYIAQAALQTWLRIPTPPSPSNPKARHIILTGSTVSFYSIAGYSPYSPSKAALRSLADSISREVHLYAGANPKEPEIKVHTVFAASILTDSYERENLIKADVTKKLEEADKSQTAEAVARKSIVGLERGYEFVATDFLTKLVMTANMGGSSGRGGFWRGLGLWVVGCVMSLLLLVVRGGQDRVVRNWGRVHGASGFKKGSGRNAG</sequence>
<keyword evidence="12" id="KW-0472">Membrane</keyword>
<dbReference type="GO" id="GO:0005789">
    <property type="term" value="C:endoplasmic reticulum membrane"/>
    <property type="evidence" value="ECO:0007669"/>
    <property type="project" value="TreeGrafter"/>
</dbReference>
<evidence type="ECO:0000256" key="1">
    <source>
        <dbReference type="ARBA" id="ARBA00004240"/>
    </source>
</evidence>
<dbReference type="InterPro" id="IPR002347">
    <property type="entry name" value="SDR_fam"/>
</dbReference>
<evidence type="ECO:0000256" key="7">
    <source>
        <dbReference type="ARBA" id="ARBA00023002"/>
    </source>
</evidence>
<protein>
    <recommendedName>
        <fullName evidence="9">3-dehydrosphinganine reductase</fullName>
        <ecNumber evidence="9">1.1.1.102</ecNumber>
    </recommendedName>
</protein>
<evidence type="ECO:0000256" key="10">
    <source>
        <dbReference type="ARBA" id="ARBA00044737"/>
    </source>
</evidence>
<keyword evidence="5" id="KW-0521">NADP</keyword>
<comment type="function">
    <text evidence="10">Catalyzes the reduction of 3'-oxosphinganine (3-ketodihydrosphingosine/KDS) to sphinganine (dihydrosphingosine/DHS), the second step of de novo sphingolipid biosynthesis.</text>
</comment>
<reference evidence="14" key="1">
    <citation type="journal article" date="2023" name="Mol. Phylogenet. Evol.">
        <title>Genome-scale phylogeny and comparative genomics of the fungal order Sordariales.</title>
        <authorList>
            <person name="Hensen N."/>
            <person name="Bonometti L."/>
            <person name="Westerberg I."/>
            <person name="Brannstrom I.O."/>
            <person name="Guillou S."/>
            <person name="Cros-Aarteil S."/>
            <person name="Calhoun S."/>
            <person name="Haridas S."/>
            <person name="Kuo A."/>
            <person name="Mondo S."/>
            <person name="Pangilinan J."/>
            <person name="Riley R."/>
            <person name="LaButti K."/>
            <person name="Andreopoulos B."/>
            <person name="Lipzen A."/>
            <person name="Chen C."/>
            <person name="Yan M."/>
            <person name="Daum C."/>
            <person name="Ng V."/>
            <person name="Clum A."/>
            <person name="Steindorff A."/>
            <person name="Ohm R.A."/>
            <person name="Martin F."/>
            <person name="Silar P."/>
            <person name="Natvig D.O."/>
            <person name="Lalanne C."/>
            <person name="Gautier V."/>
            <person name="Ament-Velasquez S.L."/>
            <person name="Kruys A."/>
            <person name="Hutchinson M.I."/>
            <person name="Powell A.J."/>
            <person name="Barry K."/>
            <person name="Miller A.N."/>
            <person name="Grigoriev I.V."/>
            <person name="Debuchy R."/>
            <person name="Gladieux P."/>
            <person name="Hiltunen Thoren M."/>
            <person name="Johannesson H."/>
        </authorList>
    </citation>
    <scope>NUCLEOTIDE SEQUENCE</scope>
    <source>
        <strain evidence="14">PSN309</strain>
    </source>
</reference>
<dbReference type="InterPro" id="IPR057326">
    <property type="entry name" value="KR_dom"/>
</dbReference>